<dbReference type="GO" id="GO:0005886">
    <property type="term" value="C:plasma membrane"/>
    <property type="evidence" value="ECO:0007669"/>
    <property type="project" value="UniProtKB-SubCell"/>
</dbReference>
<sequence>MPFCLQFLAIKKVLRSAGLSDMSAPLATQIRFALDSIDPSSVCISAAGLFTVNLQLLVSIAGASITYTVILVQTSA</sequence>
<evidence type="ECO:0000256" key="2">
    <source>
        <dbReference type="ARBA" id="ARBA00022475"/>
    </source>
</evidence>
<proteinExistence type="predicted"/>
<protein>
    <submittedName>
        <fullName evidence="6">Uncharacterized protein</fullName>
    </submittedName>
</protein>
<evidence type="ECO:0000256" key="4">
    <source>
        <dbReference type="ARBA" id="ARBA00022989"/>
    </source>
</evidence>
<comment type="subcellular location">
    <subcellularLocation>
        <location evidence="1">Cell membrane</location>
        <topology evidence="1">Multi-pass membrane protein</topology>
    </subcellularLocation>
</comment>
<dbReference type="GO" id="GO:0050909">
    <property type="term" value="P:sensory perception of taste"/>
    <property type="evidence" value="ECO:0007669"/>
    <property type="project" value="InterPro"/>
</dbReference>
<comment type="caution">
    <text evidence="6">The sequence shown here is derived from an EMBL/GenBank/DDBJ whole genome shotgun (WGS) entry which is preliminary data.</text>
</comment>
<dbReference type="AlphaFoldDB" id="A0AAQ4DR84"/>
<organism evidence="6 7">
    <name type="scientific">Amblyomma americanum</name>
    <name type="common">Lone star tick</name>
    <dbReference type="NCBI Taxonomy" id="6943"/>
    <lineage>
        <taxon>Eukaryota</taxon>
        <taxon>Metazoa</taxon>
        <taxon>Ecdysozoa</taxon>
        <taxon>Arthropoda</taxon>
        <taxon>Chelicerata</taxon>
        <taxon>Arachnida</taxon>
        <taxon>Acari</taxon>
        <taxon>Parasitiformes</taxon>
        <taxon>Ixodida</taxon>
        <taxon>Ixodoidea</taxon>
        <taxon>Ixodidae</taxon>
        <taxon>Amblyomminae</taxon>
        <taxon>Amblyomma</taxon>
    </lineage>
</organism>
<evidence type="ECO:0000256" key="3">
    <source>
        <dbReference type="ARBA" id="ARBA00022692"/>
    </source>
</evidence>
<keyword evidence="7" id="KW-1185">Reference proteome</keyword>
<dbReference type="EMBL" id="JARKHS020027858">
    <property type="protein sequence ID" value="KAK8764974.1"/>
    <property type="molecule type" value="Genomic_DNA"/>
</dbReference>
<keyword evidence="4" id="KW-1133">Transmembrane helix</keyword>
<evidence type="ECO:0000313" key="6">
    <source>
        <dbReference type="EMBL" id="KAK8764974.1"/>
    </source>
</evidence>
<reference evidence="6 7" key="1">
    <citation type="journal article" date="2023" name="Arcadia Sci">
        <title>De novo assembly of a long-read Amblyomma americanum tick genome.</title>
        <authorList>
            <person name="Chou S."/>
            <person name="Poskanzer K.E."/>
            <person name="Rollins M."/>
            <person name="Thuy-Boun P.S."/>
        </authorList>
    </citation>
    <scope>NUCLEOTIDE SEQUENCE [LARGE SCALE GENOMIC DNA]</scope>
    <source>
        <strain evidence="6">F_SG_1</strain>
        <tissue evidence="6">Salivary glands</tissue>
    </source>
</reference>
<name>A0AAQ4DR84_AMBAM</name>
<accession>A0AAQ4DR84</accession>
<gene>
    <name evidence="6" type="ORF">V5799_032417</name>
</gene>
<evidence type="ECO:0000256" key="5">
    <source>
        <dbReference type="ARBA" id="ARBA00023136"/>
    </source>
</evidence>
<keyword evidence="3" id="KW-0812">Transmembrane</keyword>
<keyword evidence="5" id="KW-0472">Membrane</keyword>
<evidence type="ECO:0000256" key="1">
    <source>
        <dbReference type="ARBA" id="ARBA00004651"/>
    </source>
</evidence>
<evidence type="ECO:0000313" key="7">
    <source>
        <dbReference type="Proteomes" id="UP001321473"/>
    </source>
</evidence>
<dbReference type="InterPro" id="IPR013604">
    <property type="entry name" value="7TM_chemorcpt"/>
</dbReference>
<dbReference type="Pfam" id="PF08395">
    <property type="entry name" value="7tm_7"/>
    <property type="match status" value="1"/>
</dbReference>
<dbReference type="Proteomes" id="UP001321473">
    <property type="component" value="Unassembled WGS sequence"/>
</dbReference>
<keyword evidence="2" id="KW-1003">Cell membrane</keyword>